<organism evidence="2 3">
    <name type="scientific">Haloferax marinum</name>
    <dbReference type="NCBI Taxonomy" id="2666143"/>
    <lineage>
        <taxon>Archaea</taxon>
        <taxon>Methanobacteriati</taxon>
        <taxon>Methanobacteriota</taxon>
        <taxon>Stenosarchaea group</taxon>
        <taxon>Halobacteria</taxon>
        <taxon>Halobacteriales</taxon>
        <taxon>Haloferacaceae</taxon>
        <taxon>Haloferax</taxon>
    </lineage>
</organism>
<comment type="caution">
    <text evidence="2">The sequence shown here is derived from an EMBL/GenBank/DDBJ whole genome shotgun (WGS) entry which is preliminary data.</text>
</comment>
<evidence type="ECO:0008006" key="4">
    <source>
        <dbReference type="Google" id="ProtNLM"/>
    </source>
</evidence>
<protein>
    <recommendedName>
        <fullName evidence="4">Glycosyltransferase RgtA/B/C/D-like domain-containing protein</fullName>
    </recommendedName>
</protein>
<evidence type="ECO:0000313" key="3">
    <source>
        <dbReference type="Proteomes" id="UP000443423"/>
    </source>
</evidence>
<feature type="transmembrane region" description="Helical" evidence="1">
    <location>
        <begin position="229"/>
        <end position="250"/>
    </location>
</feature>
<reference evidence="2 3" key="1">
    <citation type="submission" date="2019-11" db="EMBL/GenBank/DDBJ databases">
        <title>Whole genome sequence of Haloferax sp. MBLA0078.</title>
        <authorList>
            <person name="Seo M.-J."/>
            <person name="Cho E.-S."/>
        </authorList>
    </citation>
    <scope>NUCLEOTIDE SEQUENCE [LARGE SCALE GENOMIC DNA]</scope>
    <source>
        <strain evidence="2 3">MBLA0078</strain>
    </source>
</reference>
<feature type="transmembrane region" description="Helical" evidence="1">
    <location>
        <begin position="286"/>
        <end position="305"/>
    </location>
</feature>
<feature type="transmembrane region" description="Helical" evidence="1">
    <location>
        <begin position="353"/>
        <end position="380"/>
    </location>
</feature>
<keyword evidence="1" id="KW-0472">Membrane</keyword>
<feature type="transmembrane region" description="Helical" evidence="1">
    <location>
        <begin position="78"/>
        <end position="98"/>
    </location>
</feature>
<dbReference type="Proteomes" id="UP000443423">
    <property type="component" value="Unassembled WGS sequence"/>
</dbReference>
<feature type="transmembrane region" description="Helical" evidence="1">
    <location>
        <begin position="453"/>
        <end position="474"/>
    </location>
</feature>
<feature type="transmembrane region" description="Helical" evidence="1">
    <location>
        <begin position="150"/>
        <end position="169"/>
    </location>
</feature>
<sequence length="601" mass="65037">MQLPSSTSDRWSKLLGIAGFSSLTLAILVAHRNPTTAYELSIYTSTPALFWVGVVAAFLSAVALSLTTKNSQLRRFGLVLGGLSSFAVISLSITRGYFFQGIHDSVTHVGVTNGLLTGRLTPFETVYPALHTVSAFLSTMAGLSAWQSTFLVPLFITAGIFFVFVPLVVRALLGNEAALTVGAFSAFLLIPLHQLAATTRPHPSSQATLFAPIVVFFLIVYLRSPKSSGLFGTSTSVAVALLLSVFALILYHPMQALNVVALFVVISVFQFFFSKRNTTLTRWNHRPLYPIVISLSVAAYFLWIVQFPGLITIAQGGVGSVIDFLAGSSTTPGSAIQSQSSSLRAIGSSPTTVFLRLFAVSTIYIAVSGVVVIGTVAGILKIRSKPVDTNRLIVYFTGGLIAMGGIFGIYVVGNVGQYFFRQASFMMLIATIIGAVGVAYGASVVSNTRLRKAVVPALVIGFTLLFVLSSLTLYNSPYIFRANQQITEARIVGYDATFDITSEEAIISGVQEEPERYYQAMVGFNDGGRLDGAIGNSTQITQLQAQQQDDWYLVITRNTYVRELTVYKEHRFSTSDLGSLQHQADVNHVFSNGDLDLYYIP</sequence>
<accession>A0A6A8GC49</accession>
<feature type="transmembrane region" description="Helical" evidence="1">
    <location>
        <begin position="203"/>
        <end position="222"/>
    </location>
</feature>
<dbReference type="OrthoDB" id="137309at2157"/>
<name>A0A6A8GC49_9EURY</name>
<proteinExistence type="predicted"/>
<feature type="transmembrane region" description="Helical" evidence="1">
    <location>
        <begin position="256"/>
        <end position="274"/>
    </location>
</feature>
<dbReference type="EMBL" id="WKJQ01000001">
    <property type="protein sequence ID" value="MRW97616.1"/>
    <property type="molecule type" value="Genomic_DNA"/>
</dbReference>
<keyword evidence="3" id="KW-1185">Reference proteome</keyword>
<evidence type="ECO:0000256" key="1">
    <source>
        <dbReference type="SAM" id="Phobius"/>
    </source>
</evidence>
<keyword evidence="1" id="KW-1133">Transmembrane helix</keyword>
<evidence type="ECO:0000313" key="2">
    <source>
        <dbReference type="EMBL" id="MRW97616.1"/>
    </source>
</evidence>
<dbReference type="AlphaFoldDB" id="A0A6A8GC49"/>
<feature type="transmembrane region" description="Helical" evidence="1">
    <location>
        <begin position="419"/>
        <end position="441"/>
    </location>
</feature>
<feature type="transmembrane region" description="Helical" evidence="1">
    <location>
        <begin position="48"/>
        <end position="66"/>
    </location>
</feature>
<dbReference type="RefSeq" id="WP_151113075.1">
    <property type="nucleotide sequence ID" value="NZ_WKJQ01000001.1"/>
</dbReference>
<feature type="transmembrane region" description="Helical" evidence="1">
    <location>
        <begin position="392"/>
        <end position="413"/>
    </location>
</feature>
<feature type="transmembrane region" description="Helical" evidence="1">
    <location>
        <begin position="176"/>
        <end position="197"/>
    </location>
</feature>
<keyword evidence="1" id="KW-0812">Transmembrane</keyword>
<gene>
    <name evidence="2" type="ORF">GJR99_13670</name>
</gene>